<evidence type="ECO:0000256" key="13">
    <source>
        <dbReference type="SAM" id="MobiDB-lite"/>
    </source>
</evidence>
<evidence type="ECO:0000313" key="14">
    <source>
        <dbReference type="EMBL" id="NEN76997.1"/>
    </source>
</evidence>
<organism evidence="14 15">
    <name type="scientific">Nocardioides zeae</name>
    <dbReference type="NCBI Taxonomy" id="1457234"/>
    <lineage>
        <taxon>Bacteria</taxon>
        <taxon>Bacillati</taxon>
        <taxon>Actinomycetota</taxon>
        <taxon>Actinomycetes</taxon>
        <taxon>Propionibacteriales</taxon>
        <taxon>Nocardioidaceae</taxon>
        <taxon>Nocardioides</taxon>
    </lineage>
</organism>
<dbReference type="Proteomes" id="UP000468687">
    <property type="component" value="Unassembled WGS sequence"/>
</dbReference>
<dbReference type="GO" id="GO:0009086">
    <property type="term" value="P:methionine biosynthetic process"/>
    <property type="evidence" value="ECO:0007669"/>
    <property type="project" value="UniProtKB-KW"/>
</dbReference>
<dbReference type="Pfam" id="PF02219">
    <property type="entry name" value="MTHFR"/>
    <property type="match status" value="1"/>
</dbReference>
<evidence type="ECO:0000313" key="15">
    <source>
        <dbReference type="Proteomes" id="UP000468687"/>
    </source>
</evidence>
<dbReference type="AlphaFoldDB" id="A0A6P0HFC5"/>
<dbReference type="EMBL" id="JAAGXA010000001">
    <property type="protein sequence ID" value="NEN76997.1"/>
    <property type="molecule type" value="Genomic_DNA"/>
</dbReference>
<dbReference type="UniPathway" id="UPA00193"/>
<dbReference type="NCBIfam" id="TIGR00676">
    <property type="entry name" value="fadh2"/>
    <property type="match status" value="1"/>
</dbReference>
<evidence type="ECO:0000256" key="1">
    <source>
        <dbReference type="ARBA" id="ARBA00001974"/>
    </source>
</evidence>
<evidence type="ECO:0000256" key="5">
    <source>
        <dbReference type="ARBA" id="ARBA00022630"/>
    </source>
</evidence>
<evidence type="ECO:0000256" key="11">
    <source>
        <dbReference type="ARBA" id="ARBA00048628"/>
    </source>
</evidence>
<keyword evidence="9" id="KW-0486">Methionine biosynthesis</keyword>
<keyword evidence="7 12" id="KW-0560">Oxidoreductase</keyword>
<gene>
    <name evidence="14" type="primary">metF</name>
    <name evidence="14" type="ORF">G3T38_01775</name>
</gene>
<protein>
    <recommendedName>
        <fullName evidence="12">Methylenetetrahydrofolate reductase</fullName>
        <ecNumber evidence="12">1.5.1.54</ecNumber>
    </recommendedName>
</protein>
<sequence>MGGGAHRLVDASGRGVRRDLGSVTVSDDLSGPPTPGDRQPSEPGRPSIGELLRRGDRSFSFEFFPPKDAAGEEQLWTALHELQPYQPTFVSVTYGAGGSTRDRTIGMTGRIARETTLRAMGHLTCVGHTRQELVEVLRAYAAAGVHDVLALRGDPAEGPSAPWTPTEGGLHHAVELVELARSLDGRLGTPGRFGIGVAAFPERHPGSESVEHDARVLAAKAAAGADFAVSQLFFRPSDYFALVERTRAAGADIPILPGIMPITNLASVRRMAELSGCEVPAEVMARFDGATEPAEVRRIGVELATELCDALLAGGAPGLHFYTLNRSRATRDIFAALRIAA</sequence>
<accession>A0A6P0HFC5</accession>
<evidence type="ECO:0000256" key="6">
    <source>
        <dbReference type="ARBA" id="ARBA00022827"/>
    </source>
</evidence>
<evidence type="ECO:0000256" key="12">
    <source>
        <dbReference type="RuleBase" id="RU003862"/>
    </source>
</evidence>
<evidence type="ECO:0000256" key="8">
    <source>
        <dbReference type="ARBA" id="ARBA00023027"/>
    </source>
</evidence>
<evidence type="ECO:0000256" key="10">
    <source>
        <dbReference type="ARBA" id="ARBA00034478"/>
    </source>
</evidence>
<comment type="caution">
    <text evidence="14">The sequence shown here is derived from an EMBL/GenBank/DDBJ whole genome shotgun (WGS) entry which is preliminary data.</text>
</comment>
<reference evidence="14 15" key="1">
    <citation type="journal article" date="2014" name="Int. J. Syst. Evol. Microbiol.">
        <title>Nocardioides zeae sp. nov., isolated from the stem of Zea mays.</title>
        <authorList>
            <person name="Glaeser S.P."/>
            <person name="McInroy J.A."/>
            <person name="Busse H.J."/>
            <person name="Kampfer P."/>
        </authorList>
    </citation>
    <scope>NUCLEOTIDE SEQUENCE [LARGE SCALE GENOMIC DNA]</scope>
    <source>
        <strain evidence="14 15">JCM 30728</strain>
    </source>
</reference>
<evidence type="ECO:0000256" key="3">
    <source>
        <dbReference type="ARBA" id="ARBA00006743"/>
    </source>
</evidence>
<comment type="catalytic activity">
    <reaction evidence="11">
        <text>(6S)-5-methyl-5,6,7,8-tetrahydrofolate + NAD(+) = (6R)-5,10-methylene-5,6,7,8-tetrahydrofolate + NADH + H(+)</text>
        <dbReference type="Rhea" id="RHEA:19821"/>
        <dbReference type="ChEBI" id="CHEBI:15378"/>
        <dbReference type="ChEBI" id="CHEBI:15636"/>
        <dbReference type="ChEBI" id="CHEBI:18608"/>
        <dbReference type="ChEBI" id="CHEBI:57540"/>
        <dbReference type="ChEBI" id="CHEBI:57945"/>
        <dbReference type="EC" id="1.5.1.54"/>
    </reaction>
    <physiologicalReaction direction="right-to-left" evidence="11">
        <dbReference type="Rhea" id="RHEA:19823"/>
    </physiologicalReaction>
</comment>
<keyword evidence="4" id="KW-0028">Amino-acid biosynthesis</keyword>
<dbReference type="PANTHER" id="PTHR45754">
    <property type="entry name" value="METHYLENETETRAHYDROFOLATE REDUCTASE"/>
    <property type="match status" value="1"/>
</dbReference>
<evidence type="ECO:0000256" key="7">
    <source>
        <dbReference type="ARBA" id="ARBA00023002"/>
    </source>
</evidence>
<keyword evidence="8" id="KW-0520">NAD</keyword>
<keyword evidence="5 12" id="KW-0285">Flavoprotein</keyword>
<dbReference type="GO" id="GO:0106312">
    <property type="term" value="F:methylenetetrahydrofolate reductase (NADH) activity"/>
    <property type="evidence" value="ECO:0007669"/>
    <property type="project" value="UniProtKB-EC"/>
</dbReference>
<dbReference type="GO" id="GO:0005829">
    <property type="term" value="C:cytosol"/>
    <property type="evidence" value="ECO:0007669"/>
    <property type="project" value="InterPro"/>
</dbReference>
<comment type="similarity">
    <text evidence="3 12">Belongs to the methylenetetrahydrofolate reductase family.</text>
</comment>
<keyword evidence="15" id="KW-1185">Reference proteome</keyword>
<proteinExistence type="inferred from homology"/>
<dbReference type="GO" id="GO:0071949">
    <property type="term" value="F:FAD binding"/>
    <property type="evidence" value="ECO:0007669"/>
    <property type="project" value="TreeGrafter"/>
</dbReference>
<evidence type="ECO:0000256" key="4">
    <source>
        <dbReference type="ARBA" id="ARBA00022605"/>
    </source>
</evidence>
<dbReference type="InterPro" id="IPR003171">
    <property type="entry name" value="Mehydrof_redctse-like"/>
</dbReference>
<dbReference type="InterPro" id="IPR029041">
    <property type="entry name" value="FAD-linked_oxidoreductase-like"/>
</dbReference>
<keyword evidence="6 12" id="KW-0274">FAD</keyword>
<dbReference type="Gene3D" id="3.20.20.220">
    <property type="match status" value="1"/>
</dbReference>
<dbReference type="PANTHER" id="PTHR45754:SF3">
    <property type="entry name" value="METHYLENETETRAHYDROFOLATE REDUCTASE (NADPH)"/>
    <property type="match status" value="1"/>
</dbReference>
<name>A0A6P0HFC5_9ACTN</name>
<dbReference type="GO" id="GO:0035999">
    <property type="term" value="P:tetrahydrofolate interconversion"/>
    <property type="evidence" value="ECO:0007669"/>
    <property type="project" value="UniProtKB-UniPathway"/>
</dbReference>
<evidence type="ECO:0000256" key="2">
    <source>
        <dbReference type="ARBA" id="ARBA00004777"/>
    </source>
</evidence>
<dbReference type="InterPro" id="IPR004620">
    <property type="entry name" value="MTHF_reductase_bac"/>
</dbReference>
<comment type="pathway">
    <text evidence="10">Amino-acid biosynthesis; L-methionine biosynthesis via de novo pathway.</text>
</comment>
<feature type="region of interest" description="Disordered" evidence="13">
    <location>
        <begin position="1"/>
        <end position="48"/>
    </location>
</feature>
<dbReference type="EC" id="1.5.1.54" evidence="12"/>
<dbReference type="SUPFAM" id="SSF51730">
    <property type="entry name" value="FAD-linked oxidoreductase"/>
    <property type="match status" value="1"/>
</dbReference>
<comment type="pathway">
    <text evidence="2 12">One-carbon metabolism; tetrahydrofolate interconversion.</text>
</comment>
<comment type="cofactor">
    <cofactor evidence="1 12">
        <name>FAD</name>
        <dbReference type="ChEBI" id="CHEBI:57692"/>
    </cofactor>
</comment>
<dbReference type="CDD" id="cd00537">
    <property type="entry name" value="MTHFR"/>
    <property type="match status" value="1"/>
</dbReference>
<evidence type="ECO:0000256" key="9">
    <source>
        <dbReference type="ARBA" id="ARBA00023167"/>
    </source>
</evidence>